<proteinExistence type="inferred from homology"/>
<evidence type="ECO:0000256" key="2">
    <source>
        <dbReference type="ARBA" id="ARBA00022559"/>
    </source>
</evidence>
<evidence type="ECO:0000313" key="9">
    <source>
        <dbReference type="EMBL" id="CAF9928027.1"/>
    </source>
</evidence>
<evidence type="ECO:0000313" key="10">
    <source>
        <dbReference type="Proteomes" id="UP000664534"/>
    </source>
</evidence>
<comment type="cofactor">
    <cofactor evidence="1">
        <name>heme b</name>
        <dbReference type="ChEBI" id="CHEBI:60344"/>
    </cofactor>
</comment>
<protein>
    <recommendedName>
        <fullName evidence="8">Heme haloperoxidase family profile domain-containing protein</fullName>
    </recommendedName>
</protein>
<accession>A0A8H3IHB0</accession>
<dbReference type="Proteomes" id="UP000664534">
    <property type="component" value="Unassembled WGS sequence"/>
</dbReference>
<dbReference type="AlphaFoldDB" id="A0A8H3IHB0"/>
<dbReference type="PROSITE" id="PS51405">
    <property type="entry name" value="HEME_HALOPEROXIDASE"/>
    <property type="match status" value="1"/>
</dbReference>
<dbReference type="Gene3D" id="1.10.489.10">
    <property type="entry name" value="Chloroperoxidase-like"/>
    <property type="match status" value="1"/>
</dbReference>
<keyword evidence="5" id="KW-0560">Oxidoreductase</keyword>
<gene>
    <name evidence="9" type="ORF">IMSHALPRED_007359</name>
</gene>
<dbReference type="InterPro" id="IPR036851">
    <property type="entry name" value="Chloroperoxidase-like_sf"/>
</dbReference>
<dbReference type="PANTHER" id="PTHR33577">
    <property type="entry name" value="STERIGMATOCYSTIN BIOSYNTHESIS PEROXIDASE STCC-RELATED"/>
    <property type="match status" value="1"/>
</dbReference>
<keyword evidence="4" id="KW-0479">Metal-binding</keyword>
<evidence type="ECO:0000256" key="5">
    <source>
        <dbReference type="ARBA" id="ARBA00023002"/>
    </source>
</evidence>
<evidence type="ECO:0000256" key="6">
    <source>
        <dbReference type="ARBA" id="ARBA00023004"/>
    </source>
</evidence>
<dbReference type="SUPFAM" id="SSF47571">
    <property type="entry name" value="Cloroperoxidase"/>
    <property type="match status" value="1"/>
</dbReference>
<evidence type="ECO:0000259" key="8">
    <source>
        <dbReference type="PROSITE" id="PS51405"/>
    </source>
</evidence>
<evidence type="ECO:0000256" key="7">
    <source>
        <dbReference type="ARBA" id="ARBA00025795"/>
    </source>
</evidence>
<evidence type="ECO:0000256" key="1">
    <source>
        <dbReference type="ARBA" id="ARBA00001970"/>
    </source>
</evidence>
<evidence type="ECO:0000256" key="3">
    <source>
        <dbReference type="ARBA" id="ARBA00022617"/>
    </source>
</evidence>
<dbReference type="Pfam" id="PF01328">
    <property type="entry name" value="Peroxidase_2"/>
    <property type="match status" value="1"/>
</dbReference>
<dbReference type="EMBL" id="CAJPDT010000048">
    <property type="protein sequence ID" value="CAF9928027.1"/>
    <property type="molecule type" value="Genomic_DNA"/>
</dbReference>
<dbReference type="PANTHER" id="PTHR33577:SF15">
    <property type="entry name" value="HEME HALOPEROXIDASE FAMILY PROFILE DOMAIN-CONTAINING PROTEIN"/>
    <property type="match status" value="1"/>
</dbReference>
<comment type="similarity">
    <text evidence="7">Belongs to the chloroperoxidase family.</text>
</comment>
<organism evidence="9 10">
    <name type="scientific">Imshaugia aleurites</name>
    <dbReference type="NCBI Taxonomy" id="172621"/>
    <lineage>
        <taxon>Eukaryota</taxon>
        <taxon>Fungi</taxon>
        <taxon>Dikarya</taxon>
        <taxon>Ascomycota</taxon>
        <taxon>Pezizomycotina</taxon>
        <taxon>Lecanoromycetes</taxon>
        <taxon>OSLEUM clade</taxon>
        <taxon>Lecanoromycetidae</taxon>
        <taxon>Lecanorales</taxon>
        <taxon>Lecanorineae</taxon>
        <taxon>Parmeliaceae</taxon>
        <taxon>Imshaugia</taxon>
    </lineage>
</organism>
<sequence>MAGCPYNPDHVPAVPANAEFPYLGAFNGLPALHPVGNIEVPTDGDDAHNFTPPGPNDIRGPCPGLNTAANHNFISHDGITNLAELLDAQQNIWNVGYDLAMALAVIGIGLTGDPVTTKMSIGCDATNRTSAVGSLLGEELGIDAHNKFEADTSLSRSDFFLKEPNDFAFNGTLFELMYKTVGGNFSLPQIVEYMGLRYKQSTAENPNFYFGPKVVLLYGAASFLFRLFPNFTGNTGPPVLHFIGGFFGAKQSGNTFVFNGGEQILDDWHNRLTPLTLANVADDFVTMYGMSPELLGGNAGKVNDFDALGANGTGVVGVKNSLLSLKPSDFICLIYQIATEDVPSSLQTKLGPLAASVVTFAATNLNPLGIFTTAGCTLLSTE</sequence>
<keyword evidence="2" id="KW-0575">Peroxidase</keyword>
<comment type="caution">
    <text evidence="9">The sequence shown here is derived from an EMBL/GenBank/DDBJ whole genome shotgun (WGS) entry which is preliminary data.</text>
</comment>
<dbReference type="InterPro" id="IPR000028">
    <property type="entry name" value="Chloroperoxidase"/>
</dbReference>
<keyword evidence="3" id="KW-0349">Heme</keyword>
<name>A0A8H3IHB0_9LECA</name>
<evidence type="ECO:0000256" key="4">
    <source>
        <dbReference type="ARBA" id="ARBA00022723"/>
    </source>
</evidence>
<dbReference type="OrthoDB" id="407298at2759"/>
<feature type="domain" description="Heme haloperoxidase family profile" evidence="8">
    <location>
        <begin position="46"/>
        <end position="282"/>
    </location>
</feature>
<keyword evidence="6" id="KW-0408">Iron</keyword>
<reference evidence="9" key="1">
    <citation type="submission" date="2021-03" db="EMBL/GenBank/DDBJ databases">
        <authorList>
            <person name="Tagirdzhanova G."/>
        </authorList>
    </citation>
    <scope>NUCLEOTIDE SEQUENCE</scope>
</reference>
<dbReference type="GO" id="GO:0046872">
    <property type="term" value="F:metal ion binding"/>
    <property type="evidence" value="ECO:0007669"/>
    <property type="project" value="UniProtKB-KW"/>
</dbReference>
<keyword evidence="10" id="KW-1185">Reference proteome</keyword>
<dbReference type="GO" id="GO:0004601">
    <property type="term" value="F:peroxidase activity"/>
    <property type="evidence" value="ECO:0007669"/>
    <property type="project" value="UniProtKB-KW"/>
</dbReference>